<name>E6QS47_9ZZZZ</name>
<comment type="caution">
    <text evidence="4">The sequence shown here is derived from an EMBL/GenBank/DDBJ whole genome shotgun (WGS) entry which is preliminary data.</text>
</comment>
<keyword evidence="1" id="KW-0479">Metal-binding</keyword>
<dbReference type="InterPro" id="IPR008707">
    <property type="entry name" value="B-propeller_PilY1"/>
</dbReference>
<keyword evidence="2" id="KW-0106">Calcium</keyword>
<dbReference type="GO" id="GO:0046872">
    <property type="term" value="F:metal ion binding"/>
    <property type="evidence" value="ECO:0007669"/>
    <property type="project" value="UniProtKB-KW"/>
</dbReference>
<dbReference type="Pfam" id="PF05567">
    <property type="entry name" value="T4P_PilY1"/>
    <property type="match status" value="1"/>
</dbReference>
<accession>E6QS47</accession>
<evidence type="ECO:0000259" key="3">
    <source>
        <dbReference type="Pfam" id="PF05567"/>
    </source>
</evidence>
<sequence>MNTLFWRYAMIGMAGWMLSDVGAASTAVDISNVPMAVETGAPPNIQYTLDNSGSMGWTYLPDAEYINSPAYALFYTGVEASCFENSAYNAMYYDPTKTYSPPVNGDGSLKPNASFTAALYDGFLPYDGNINDYLYNPLIDLSNSFQSDLYLPYAANNWYYGGYDTPQAAYYYAYKSGTPTPGTCYANVHYTLTTVNSPTQQQNFANWFSYYRARMQTMRTAIGRAFQPMPNQFRIGFSVINDGNGYPNVSGYGFIAMGAWTGTQKTNWFNNLYSMEPNGGTPTPSALVSDGEYFSGNGMIGASSGADPIQASCQQNFTIVSTDGYWNQTSLNGQPSAGDQDNSAPNASWFTGVSNLGFTPGSQWPNPFYEGTGITDSNTLADIAMKYWATDLRSAMTNNVSTNSADPATWQHMVTYGIGLEAGTLSFPSALTSITAGTQTWPNPTGANLGGPAAIDDLWHAAVNGHGQFFLASQGAGNITTALQTVLSNITGRIGAGVAAGVSNPNITSGNNSVYVATYNSGNWSGDLNSFSVNASTGVISTTPNWASSAQAQLDALTSSLTSGTSRNIGTFNGANGVGFDSGGISTAMQSQLDTPITPPGPSDWLGVLNFIRGVNTSAYRNRTHALGDIIDAQPVPVAGPPFQYADAGYTTFQSANASRQGVVYQGANDGMLHTFNAASGAELWAYVPGILFNTPLSTTYPNTSTLVNLSLQTGFQHLYYVDGTPVYGDVDFSNTITGGSNGPPPSSYTPDWHSLLVGGLDAGGEGYYALDITSPSATSDAAVAGKVLWEFPQASNSATYASEIGLSYGKPVLVKTVASGWVAMVTSGYNNTDGKDHLFVLNPQTGAMIKDIVTPTGHGLAQIGAYAQNTMVDNITPSVYGGDLDGNVWKFDFSGATVSTWNVSLLASLVDGNGVSQPVTTRPELAEINGVPVVFVGTGEYLGNSDVPNMAGVTPNVHATQMQTMYAMSDTGTTITNVRGATMVQQSLSSPQAVNFTTDRGWYLDLNAHGAASGDRIDTNPAIVNGVLVFADNQPSGLVCSPGGISWVYQLDINNGGAVGSAAAIGAQENFLTVGFTLMDLPNGTVYGVSTLGSGSLINNQVPPVNGGSSVKHRVSWQELP</sequence>
<evidence type="ECO:0000256" key="2">
    <source>
        <dbReference type="ARBA" id="ARBA00022837"/>
    </source>
</evidence>
<feature type="domain" description="PilY1 beta-propeller" evidence="3">
    <location>
        <begin position="627"/>
        <end position="992"/>
    </location>
</feature>
<dbReference type="EMBL" id="CABR01000068">
    <property type="protein sequence ID" value="CBI10069.1"/>
    <property type="molecule type" value="Genomic_DNA"/>
</dbReference>
<dbReference type="AlphaFoldDB" id="E6QS47"/>
<protein>
    <submittedName>
        <fullName evidence="4">Putative Tfp pilus assembly protein,tip-associated adhesin PilY1</fullName>
    </submittedName>
</protein>
<organism evidence="4">
    <name type="scientific">mine drainage metagenome</name>
    <dbReference type="NCBI Taxonomy" id="410659"/>
    <lineage>
        <taxon>unclassified sequences</taxon>
        <taxon>metagenomes</taxon>
        <taxon>ecological metagenomes</taxon>
    </lineage>
</organism>
<evidence type="ECO:0000313" key="4">
    <source>
        <dbReference type="EMBL" id="CBI10069.1"/>
    </source>
</evidence>
<proteinExistence type="predicted"/>
<reference evidence="4" key="1">
    <citation type="submission" date="2009-10" db="EMBL/GenBank/DDBJ databases">
        <title>Diversity of trophic interactions inside an arsenic-rich microbial ecosystem.</title>
        <authorList>
            <person name="Bertin P.N."/>
            <person name="Heinrich-Salmeron A."/>
            <person name="Pelletier E."/>
            <person name="Goulhen-Chollet F."/>
            <person name="Arsene-Ploetze F."/>
            <person name="Gallien S."/>
            <person name="Calteau A."/>
            <person name="Vallenet D."/>
            <person name="Casiot C."/>
            <person name="Chane-Woon-Ming B."/>
            <person name="Giloteaux L."/>
            <person name="Barakat M."/>
            <person name="Bonnefoy V."/>
            <person name="Bruneel O."/>
            <person name="Chandler M."/>
            <person name="Cleiss J."/>
            <person name="Duran R."/>
            <person name="Elbaz-Poulichet F."/>
            <person name="Fonknechten N."/>
            <person name="Lauga B."/>
            <person name="Mornico D."/>
            <person name="Ortet P."/>
            <person name="Schaeffer C."/>
            <person name="Siguier P."/>
            <person name="Alexander Thil Smith A."/>
            <person name="Van Dorsselaer A."/>
            <person name="Weissenbach J."/>
            <person name="Medigue C."/>
            <person name="Le Paslier D."/>
        </authorList>
    </citation>
    <scope>NUCLEOTIDE SEQUENCE</scope>
</reference>
<evidence type="ECO:0000256" key="1">
    <source>
        <dbReference type="ARBA" id="ARBA00022723"/>
    </source>
</evidence>
<gene>
    <name evidence="4" type="ORF">CARN7_0829</name>
</gene>